<feature type="compositionally biased region" description="Basic and acidic residues" evidence="1">
    <location>
        <begin position="36"/>
        <end position="51"/>
    </location>
</feature>
<proteinExistence type="predicted"/>
<organism evidence="2">
    <name type="scientific">uncultured Thermomicrobiales bacterium</name>
    <dbReference type="NCBI Taxonomy" id="1645740"/>
    <lineage>
        <taxon>Bacteria</taxon>
        <taxon>Pseudomonadati</taxon>
        <taxon>Thermomicrobiota</taxon>
        <taxon>Thermomicrobia</taxon>
        <taxon>Thermomicrobiales</taxon>
        <taxon>environmental samples</taxon>
    </lineage>
</organism>
<accession>A0A6J4U4M3</accession>
<feature type="region of interest" description="Disordered" evidence="1">
    <location>
        <begin position="85"/>
        <end position="111"/>
    </location>
</feature>
<keyword evidence="2" id="KW-0238">DNA-binding</keyword>
<dbReference type="AlphaFoldDB" id="A0A6J4U4M3"/>
<dbReference type="InterPro" id="IPR021487">
    <property type="entry name" value="DUF3140"/>
</dbReference>
<evidence type="ECO:0000256" key="1">
    <source>
        <dbReference type="SAM" id="MobiDB-lite"/>
    </source>
</evidence>
<dbReference type="PANTHER" id="PTHR40630">
    <property type="entry name" value="POSSIBLE DNA-BINDING PROTEIN"/>
    <property type="match status" value="1"/>
</dbReference>
<dbReference type="PANTHER" id="PTHR40630:SF1">
    <property type="entry name" value="DNA-BINDING PROTEIN"/>
    <property type="match status" value="1"/>
</dbReference>
<dbReference type="Pfam" id="PF11338">
    <property type="entry name" value="DUF3140"/>
    <property type="match status" value="1"/>
</dbReference>
<sequence>MADDRDEIIRAFDDAVTMTRGELQAWLQTDQSNEVGQKDHEGDESTGHESGRKIVAILAKNKADYDDADLAHMRKVTGYVHRHLAQRPDGDTTGTPWAASLKNWGHDPEKT</sequence>
<dbReference type="GO" id="GO:0003677">
    <property type="term" value="F:DNA binding"/>
    <property type="evidence" value="ECO:0007669"/>
    <property type="project" value="UniProtKB-KW"/>
</dbReference>
<reference evidence="2" key="1">
    <citation type="submission" date="2020-02" db="EMBL/GenBank/DDBJ databases">
        <authorList>
            <person name="Meier V. D."/>
        </authorList>
    </citation>
    <scope>NUCLEOTIDE SEQUENCE</scope>
    <source>
        <strain evidence="2">AVDCRST_MAG73</strain>
    </source>
</reference>
<protein>
    <submittedName>
        <fullName evidence="2">DNA-binding protein</fullName>
    </submittedName>
</protein>
<dbReference type="EMBL" id="CADCWE010000114">
    <property type="protein sequence ID" value="CAA9540299.1"/>
    <property type="molecule type" value="Genomic_DNA"/>
</dbReference>
<evidence type="ECO:0000313" key="2">
    <source>
        <dbReference type="EMBL" id="CAA9540299.1"/>
    </source>
</evidence>
<name>A0A6J4U4M3_9BACT</name>
<feature type="region of interest" description="Disordered" evidence="1">
    <location>
        <begin position="28"/>
        <end position="51"/>
    </location>
</feature>
<gene>
    <name evidence="2" type="ORF">AVDCRST_MAG73-1868</name>
</gene>